<keyword evidence="1" id="KW-1133">Transmembrane helix</keyword>
<dbReference type="PANTHER" id="PTHR34219">
    <property type="entry name" value="IRON-REGULATED INNER MEMBRANE PROTEIN-RELATED"/>
    <property type="match status" value="1"/>
</dbReference>
<organism evidence="2 3">
    <name type="scientific">Paludibacter propionicigenes (strain DSM 17365 / JCM 13257 / WB4)</name>
    <dbReference type="NCBI Taxonomy" id="694427"/>
    <lineage>
        <taxon>Bacteria</taxon>
        <taxon>Pseudomonadati</taxon>
        <taxon>Bacteroidota</taxon>
        <taxon>Bacteroidia</taxon>
        <taxon>Bacteroidales</taxon>
        <taxon>Paludibacteraceae</taxon>
        <taxon>Paludibacter</taxon>
    </lineage>
</organism>
<dbReference type="RefSeq" id="WP_013444974.1">
    <property type="nucleotide sequence ID" value="NC_014734.1"/>
</dbReference>
<dbReference type="HOGENOM" id="CLU_043268_0_0_10"/>
<evidence type="ECO:0000313" key="2">
    <source>
        <dbReference type="EMBL" id="ADQ79605.1"/>
    </source>
</evidence>
<dbReference type="Proteomes" id="UP000008718">
    <property type="component" value="Chromosome"/>
</dbReference>
<keyword evidence="3" id="KW-1185">Reference proteome</keyword>
<reference evidence="2 3" key="2">
    <citation type="journal article" date="2011" name="Stand. Genomic Sci.">
        <title>Complete genome sequence of Paludibacter propionicigenes type strain (WB4).</title>
        <authorList>
            <person name="Gronow S."/>
            <person name="Munk C."/>
            <person name="Lapidus A."/>
            <person name="Nolan M."/>
            <person name="Lucas S."/>
            <person name="Hammon N."/>
            <person name="Deshpande S."/>
            <person name="Cheng J.F."/>
            <person name="Tapia R."/>
            <person name="Han C."/>
            <person name="Goodwin L."/>
            <person name="Pitluck S."/>
            <person name="Liolios K."/>
            <person name="Ivanova N."/>
            <person name="Mavromatis K."/>
            <person name="Mikhailova N."/>
            <person name="Pati A."/>
            <person name="Chen A."/>
            <person name="Palaniappan K."/>
            <person name="Land M."/>
            <person name="Hauser L."/>
            <person name="Chang Y.J."/>
            <person name="Jeffries C.D."/>
            <person name="Brambilla E."/>
            <person name="Rohde M."/>
            <person name="Goker M."/>
            <person name="Detter J.C."/>
            <person name="Woyke T."/>
            <person name="Bristow J."/>
            <person name="Eisen J.A."/>
            <person name="Markowitz V."/>
            <person name="Hugenholtz P."/>
            <person name="Kyrpides N.C."/>
            <person name="Klenk H.P."/>
        </authorList>
    </citation>
    <scope>NUCLEOTIDE SEQUENCE [LARGE SCALE GENOMIC DNA]</scope>
    <source>
        <strain evidence="3">DSM 17365 / JCM 13257 / WB4</strain>
    </source>
</reference>
<feature type="transmembrane region" description="Helical" evidence="1">
    <location>
        <begin position="199"/>
        <end position="220"/>
    </location>
</feature>
<dbReference type="PANTHER" id="PTHR34219:SF6">
    <property type="entry name" value="BLR3280 PROTEIN"/>
    <property type="match status" value="1"/>
</dbReference>
<reference key="1">
    <citation type="submission" date="2010-11" db="EMBL/GenBank/DDBJ databases">
        <title>The complete genome of Paludibacter propionicigenes DSM 17365.</title>
        <authorList>
            <consortium name="US DOE Joint Genome Institute (JGI-PGF)"/>
            <person name="Lucas S."/>
            <person name="Copeland A."/>
            <person name="Lapidus A."/>
            <person name="Bruce D."/>
            <person name="Goodwin L."/>
            <person name="Pitluck S."/>
            <person name="Kyrpides N."/>
            <person name="Mavromatis K."/>
            <person name="Ivanova N."/>
            <person name="Munk A.C."/>
            <person name="Brettin T."/>
            <person name="Detter J.C."/>
            <person name="Han C."/>
            <person name="Tapia R."/>
            <person name="Land M."/>
            <person name="Hauser L."/>
            <person name="Markowitz V."/>
            <person name="Cheng J.-F."/>
            <person name="Hugenholtz P."/>
            <person name="Woyke T."/>
            <person name="Wu D."/>
            <person name="Gronow S."/>
            <person name="Wellnitz S."/>
            <person name="Brambilla E."/>
            <person name="Klenk H.-P."/>
            <person name="Eisen J.A."/>
        </authorList>
    </citation>
    <scope>NUCLEOTIDE SEQUENCE</scope>
    <source>
        <strain>WB4</strain>
    </source>
</reference>
<keyword evidence="1" id="KW-0472">Membrane</keyword>
<feature type="transmembrane region" description="Helical" evidence="1">
    <location>
        <begin position="241"/>
        <end position="261"/>
    </location>
</feature>
<dbReference type="EMBL" id="CP002345">
    <property type="protein sequence ID" value="ADQ79605.1"/>
    <property type="molecule type" value="Genomic_DNA"/>
</dbReference>
<evidence type="ECO:0000256" key="1">
    <source>
        <dbReference type="SAM" id="Phobius"/>
    </source>
</evidence>
<dbReference type="KEGG" id="ppn:Palpr_1459"/>
<proteinExistence type="predicted"/>
<dbReference type="OrthoDB" id="9760788at2"/>
<sequence length="479" mass="56373">MKIFFIKLHRYLGLALSFVFVIWFISGFVMMFSSFPKPLKAEYARLNSPIHPTIILNNTDSIRSLVLHTRLDETLLSVTKQNGEQTTYSYPDEHAVTTYSETSCRKLAVMRAKASVGEMESISDYDRWIPWEKYKDYFPIYKYRMNDGKKTVLYVSSVTGEIVQETNRTTRLWAYVGAMPHWGYIKQLRLHADCWKNTIIIISALGAIMCMVGLWLGISYSRKAWKRKKTISSITPYKHFWFRWHHILGLLFGLVTFTYVFSGMMSLCEVPQFIAKSPDENAVRSDAQALPLTRFTRNLNEVLKHYPQTNRVEWNMIGKEPYYKISDKEGHITMIHADSNRTEYHPVFSKKEIQNIYNKQIGRHPFSLTLQKAYDNYYIPSQKRQCPLPVYCLTIDDEFKTTLYIHPKNSELLADYNNNTRIRRWIYNFFHSFNTLWLIDHPFWRRLLEICLLSGGLLLSITAMTLTSKRIKRVKLNTK</sequence>
<evidence type="ECO:0008006" key="4">
    <source>
        <dbReference type="Google" id="ProtNLM"/>
    </source>
</evidence>
<keyword evidence="1" id="KW-0812">Transmembrane</keyword>
<name>E4T4G1_PALPW</name>
<dbReference type="InterPro" id="IPR005625">
    <property type="entry name" value="PepSY-ass_TM"/>
</dbReference>
<gene>
    <name evidence="2" type="ordered locus">Palpr_1459</name>
</gene>
<dbReference type="AlphaFoldDB" id="E4T4G1"/>
<dbReference type="Pfam" id="PF03929">
    <property type="entry name" value="PepSY_TM"/>
    <property type="match status" value="1"/>
</dbReference>
<accession>E4T4G1</accession>
<evidence type="ECO:0000313" key="3">
    <source>
        <dbReference type="Proteomes" id="UP000008718"/>
    </source>
</evidence>
<dbReference type="STRING" id="694427.Palpr_1459"/>
<protein>
    <recommendedName>
        <fullName evidence="4">PepSY-associated TM helix domain protein</fullName>
    </recommendedName>
</protein>
<dbReference type="eggNOG" id="COG3182">
    <property type="taxonomic scope" value="Bacteria"/>
</dbReference>
<feature type="transmembrane region" description="Helical" evidence="1">
    <location>
        <begin position="12"/>
        <end position="32"/>
    </location>
</feature>